<dbReference type="GO" id="GO:0006935">
    <property type="term" value="P:chemotaxis"/>
    <property type="evidence" value="ECO:0007669"/>
    <property type="project" value="UniProtKB-KW"/>
</dbReference>
<sequence>MSPMKADFVNPIYEATTDVLQSMLELDVKRGELKTSEELISGNEANVAIGVTGDLSGSILFSFSRDMALSMVESMAGMEVNELDKFVTSALGEVANIISGNAATFLNQQDYDCDIVPPRVIIGENQSLSMATDSVLVIPLKTDMGEFEINLAIWSNK</sequence>
<gene>
    <name evidence="3" type="ORF">SAMN04488692_10614</name>
</gene>
<evidence type="ECO:0000313" key="4">
    <source>
        <dbReference type="Proteomes" id="UP000199476"/>
    </source>
</evidence>
<dbReference type="SUPFAM" id="SSF103039">
    <property type="entry name" value="CheC-like"/>
    <property type="match status" value="1"/>
</dbReference>
<keyword evidence="1" id="KW-0145">Chemotaxis</keyword>
<dbReference type="PANTHER" id="PTHR39452:SF1">
    <property type="entry name" value="CHEY-P PHOSPHATASE CHEX"/>
    <property type="match status" value="1"/>
</dbReference>
<dbReference type="InterPro" id="IPR038756">
    <property type="entry name" value="CheX-like"/>
</dbReference>
<dbReference type="Proteomes" id="UP000199476">
    <property type="component" value="Unassembled WGS sequence"/>
</dbReference>
<protein>
    <submittedName>
        <fullName evidence="3">Chemotaxis protein CheX</fullName>
    </submittedName>
</protein>
<evidence type="ECO:0000313" key="3">
    <source>
        <dbReference type="EMBL" id="SDL59203.1"/>
    </source>
</evidence>
<proteinExistence type="predicted"/>
<dbReference type="CDD" id="cd17906">
    <property type="entry name" value="CheX"/>
    <property type="match status" value="1"/>
</dbReference>
<evidence type="ECO:0000259" key="2">
    <source>
        <dbReference type="Pfam" id="PF13690"/>
    </source>
</evidence>
<dbReference type="InterPro" id="IPR028051">
    <property type="entry name" value="CheX-like_dom"/>
</dbReference>
<organism evidence="3 4">
    <name type="scientific">Halarsenatibacter silvermanii</name>
    <dbReference type="NCBI Taxonomy" id="321763"/>
    <lineage>
        <taxon>Bacteria</taxon>
        <taxon>Bacillati</taxon>
        <taxon>Bacillota</taxon>
        <taxon>Clostridia</taxon>
        <taxon>Halanaerobiales</taxon>
        <taxon>Halarsenatibacteraceae</taxon>
        <taxon>Halarsenatibacter</taxon>
    </lineage>
</organism>
<name>A0A1G9LBR8_9FIRM</name>
<dbReference type="InterPro" id="IPR028976">
    <property type="entry name" value="CheC-like_sf"/>
</dbReference>
<dbReference type="STRING" id="321763.SAMN04488692_10614"/>
<feature type="domain" description="Chemotaxis phosphatase CheX-like" evidence="2">
    <location>
        <begin position="47"/>
        <end position="139"/>
    </location>
</feature>
<dbReference type="Gene3D" id="3.40.1550.10">
    <property type="entry name" value="CheC-like"/>
    <property type="match status" value="1"/>
</dbReference>
<dbReference type="Pfam" id="PF13690">
    <property type="entry name" value="CheX"/>
    <property type="match status" value="1"/>
</dbReference>
<dbReference type="EMBL" id="FNGO01000006">
    <property type="protein sequence ID" value="SDL59203.1"/>
    <property type="molecule type" value="Genomic_DNA"/>
</dbReference>
<keyword evidence="4" id="KW-1185">Reference proteome</keyword>
<reference evidence="3 4" key="1">
    <citation type="submission" date="2016-10" db="EMBL/GenBank/DDBJ databases">
        <authorList>
            <person name="de Groot N.N."/>
        </authorList>
    </citation>
    <scope>NUCLEOTIDE SEQUENCE [LARGE SCALE GENOMIC DNA]</scope>
    <source>
        <strain evidence="3 4">SLAS-1</strain>
    </source>
</reference>
<accession>A0A1G9LBR8</accession>
<dbReference type="AlphaFoldDB" id="A0A1G9LBR8"/>
<evidence type="ECO:0000256" key="1">
    <source>
        <dbReference type="ARBA" id="ARBA00022500"/>
    </source>
</evidence>
<dbReference type="PANTHER" id="PTHR39452">
    <property type="entry name" value="CHEY-P PHOSPHATASE CHEX"/>
    <property type="match status" value="1"/>
</dbReference>